<reference evidence="1 2" key="1">
    <citation type="submission" date="2018-06" db="EMBL/GenBank/DDBJ databases">
        <title>Genomic Encyclopedia of Archaeal and Bacterial Type Strains, Phase II (KMG-II): from individual species to whole genera.</title>
        <authorList>
            <person name="Goeker M."/>
        </authorList>
    </citation>
    <scope>NUCLEOTIDE SEQUENCE [LARGE SCALE GENOMIC DNA]</scope>
    <source>
        <strain evidence="1 2">CFPB 3232</strain>
    </source>
</reference>
<sequence>MSTLSSSLSLALRARRLLEVTARAWGLAPAGPSAAPVCRLAAVRGRAPYLAISY</sequence>
<dbReference type="AlphaFoldDB" id="A0A328YZ23"/>
<comment type="caution">
    <text evidence="1">The sequence shown here is derived from an EMBL/GenBank/DDBJ whole genome shotgun (WGS) entry which is preliminary data.</text>
</comment>
<accession>A0A328YZ23</accession>
<evidence type="ECO:0000313" key="2">
    <source>
        <dbReference type="Proteomes" id="UP000248856"/>
    </source>
</evidence>
<gene>
    <name evidence="1" type="ORF">AX018_102719</name>
</gene>
<dbReference type="Proteomes" id="UP000248856">
    <property type="component" value="Unassembled WGS sequence"/>
</dbReference>
<organism evidence="1 2">
    <name type="scientific">Paracidovorax anthurii</name>
    <dbReference type="NCBI Taxonomy" id="78229"/>
    <lineage>
        <taxon>Bacteria</taxon>
        <taxon>Pseudomonadati</taxon>
        <taxon>Pseudomonadota</taxon>
        <taxon>Betaproteobacteria</taxon>
        <taxon>Burkholderiales</taxon>
        <taxon>Comamonadaceae</taxon>
        <taxon>Paracidovorax</taxon>
    </lineage>
</organism>
<name>A0A328YZ23_9BURK</name>
<evidence type="ECO:0000313" key="1">
    <source>
        <dbReference type="EMBL" id="RAR79128.1"/>
    </source>
</evidence>
<dbReference type="RefSeq" id="WP_170146258.1">
    <property type="nucleotide sequence ID" value="NZ_CBCSGC010000094.1"/>
</dbReference>
<protein>
    <submittedName>
        <fullName evidence="1">Uncharacterized protein</fullName>
    </submittedName>
</protein>
<proteinExistence type="predicted"/>
<dbReference type="EMBL" id="QLTA01000027">
    <property type="protein sequence ID" value="RAR79128.1"/>
    <property type="molecule type" value="Genomic_DNA"/>
</dbReference>
<keyword evidence="2" id="KW-1185">Reference proteome</keyword>